<protein>
    <recommendedName>
        <fullName evidence="2">Gfo/Idh/MocA-like oxidoreductase N-terminal domain-containing protein</fullName>
    </recommendedName>
</protein>
<sequence>MSRHLPVIGVVSTGRRWLQDGPPSFDSVPGALDAGADRVVVLSPYPAMADDIRLCRERHVPVIAAGPVPRGVRIPAGDLLACAAGRWRYLPALARLAEARHRPSFGTPVFLRHFIGGGTSVLGLWWAALEGLELAVGVLGAPRRLWVAATGGRGRWHATITVITVDDASAQLVVTPTAMPGDEVMLLGTGG</sequence>
<name>A0A382M3P5_9ZZZZ</name>
<organism evidence="1">
    <name type="scientific">marine metagenome</name>
    <dbReference type="NCBI Taxonomy" id="408172"/>
    <lineage>
        <taxon>unclassified sequences</taxon>
        <taxon>metagenomes</taxon>
        <taxon>ecological metagenomes</taxon>
    </lineage>
</organism>
<proteinExistence type="predicted"/>
<evidence type="ECO:0008006" key="2">
    <source>
        <dbReference type="Google" id="ProtNLM"/>
    </source>
</evidence>
<gene>
    <name evidence="1" type="ORF">METZ01_LOCUS296092</name>
</gene>
<dbReference type="EMBL" id="UINC01090901">
    <property type="protein sequence ID" value="SVC43238.1"/>
    <property type="molecule type" value="Genomic_DNA"/>
</dbReference>
<feature type="non-terminal residue" evidence="1">
    <location>
        <position position="191"/>
    </location>
</feature>
<dbReference type="AlphaFoldDB" id="A0A382M3P5"/>
<evidence type="ECO:0000313" key="1">
    <source>
        <dbReference type="EMBL" id="SVC43238.1"/>
    </source>
</evidence>
<reference evidence="1" key="1">
    <citation type="submission" date="2018-05" db="EMBL/GenBank/DDBJ databases">
        <authorList>
            <person name="Lanie J.A."/>
            <person name="Ng W.-L."/>
            <person name="Kazmierczak K.M."/>
            <person name="Andrzejewski T.M."/>
            <person name="Davidsen T.M."/>
            <person name="Wayne K.J."/>
            <person name="Tettelin H."/>
            <person name="Glass J.I."/>
            <person name="Rusch D."/>
            <person name="Podicherti R."/>
            <person name="Tsui H.-C.T."/>
            <person name="Winkler M.E."/>
        </authorList>
    </citation>
    <scope>NUCLEOTIDE SEQUENCE</scope>
</reference>
<accession>A0A382M3P5</accession>